<dbReference type="EMBL" id="RQGF01000008">
    <property type="protein sequence ID" value="TGL64326.1"/>
    <property type="molecule type" value="Genomic_DNA"/>
</dbReference>
<evidence type="ECO:0000256" key="2">
    <source>
        <dbReference type="ARBA" id="ARBA00022670"/>
    </source>
</evidence>
<dbReference type="PANTHER" id="PTHR43806:SF11">
    <property type="entry name" value="CEREVISIN-RELATED"/>
    <property type="match status" value="1"/>
</dbReference>
<dbReference type="PROSITE" id="PS00136">
    <property type="entry name" value="SUBTILASE_ASP"/>
    <property type="match status" value="1"/>
</dbReference>
<accession>A0A4R9KDU1</accession>
<proteinExistence type="inferred from homology"/>
<gene>
    <name evidence="10" type="ORF">EHQ64_03090</name>
</gene>
<evidence type="ECO:0000256" key="7">
    <source>
        <dbReference type="RuleBase" id="RU003355"/>
    </source>
</evidence>
<feature type="active site" description="Charge relay system" evidence="5 6">
    <location>
        <position position="252"/>
    </location>
</feature>
<keyword evidence="3 6" id="KW-0378">Hydrolase</keyword>
<dbReference type="Proteomes" id="UP000297762">
    <property type="component" value="Unassembled WGS sequence"/>
</dbReference>
<dbReference type="OrthoDB" id="9762689at2"/>
<dbReference type="Pfam" id="PF22148">
    <property type="entry name" value="Fervidolysin_NPro-like"/>
    <property type="match status" value="1"/>
</dbReference>
<evidence type="ECO:0000259" key="8">
    <source>
        <dbReference type="Pfam" id="PF00082"/>
    </source>
</evidence>
<evidence type="ECO:0000313" key="10">
    <source>
        <dbReference type="EMBL" id="TGL64326.1"/>
    </source>
</evidence>
<feature type="domain" description="Peptidase S8/S53" evidence="8">
    <location>
        <begin position="197"/>
        <end position="427"/>
    </location>
</feature>
<comment type="caution">
    <text evidence="10">The sequence shown here is derived from an EMBL/GenBank/DDBJ whole genome shotgun (WGS) entry which is preliminary data.</text>
</comment>
<organism evidence="10 11">
    <name type="scientific">Leptospira sarikeiensis</name>
    <dbReference type="NCBI Taxonomy" id="2484943"/>
    <lineage>
        <taxon>Bacteria</taxon>
        <taxon>Pseudomonadati</taxon>
        <taxon>Spirochaetota</taxon>
        <taxon>Spirochaetia</taxon>
        <taxon>Leptospirales</taxon>
        <taxon>Leptospiraceae</taxon>
        <taxon>Leptospira</taxon>
    </lineage>
</organism>
<dbReference type="Pfam" id="PF00082">
    <property type="entry name" value="Peptidase_S8"/>
    <property type="match status" value="2"/>
</dbReference>
<evidence type="ECO:0000256" key="4">
    <source>
        <dbReference type="ARBA" id="ARBA00022825"/>
    </source>
</evidence>
<protein>
    <submittedName>
        <fullName evidence="10">Peptidase S8</fullName>
    </submittedName>
</protein>
<dbReference type="InterPro" id="IPR054399">
    <property type="entry name" value="Fervidolysin-like_N_prodom"/>
</dbReference>
<evidence type="ECO:0000259" key="9">
    <source>
        <dbReference type="Pfam" id="PF22148"/>
    </source>
</evidence>
<dbReference type="PANTHER" id="PTHR43806">
    <property type="entry name" value="PEPTIDASE S8"/>
    <property type="match status" value="1"/>
</dbReference>
<dbReference type="InterPro" id="IPR050131">
    <property type="entry name" value="Peptidase_S8_subtilisin-like"/>
</dbReference>
<dbReference type="AlphaFoldDB" id="A0A4R9KDU1"/>
<feature type="domain" description="Fervidolysin-like N-terminal prodomain" evidence="9">
    <location>
        <begin position="59"/>
        <end position="137"/>
    </location>
</feature>
<dbReference type="InterPro" id="IPR000209">
    <property type="entry name" value="Peptidase_S8/S53_dom"/>
</dbReference>
<feature type="domain" description="Peptidase S8/S53" evidence="8">
    <location>
        <begin position="584"/>
        <end position="618"/>
    </location>
</feature>
<dbReference type="InterPro" id="IPR022398">
    <property type="entry name" value="Peptidase_S8_His-AS"/>
</dbReference>
<comment type="similarity">
    <text evidence="1 6 7">Belongs to the peptidase S8 family.</text>
</comment>
<feature type="active site" description="Charge relay system" evidence="5 6">
    <location>
        <position position="594"/>
    </location>
</feature>
<feature type="active site" description="Charge relay system" evidence="5 6">
    <location>
        <position position="204"/>
    </location>
</feature>
<keyword evidence="4 6" id="KW-0720">Serine protease</keyword>
<keyword evidence="2 6" id="KW-0645">Protease</keyword>
<dbReference type="PRINTS" id="PR00723">
    <property type="entry name" value="SUBTILISIN"/>
</dbReference>
<name>A0A4R9KDU1_9LEPT</name>
<dbReference type="GO" id="GO:0004252">
    <property type="term" value="F:serine-type endopeptidase activity"/>
    <property type="evidence" value="ECO:0007669"/>
    <property type="project" value="UniProtKB-UniRule"/>
</dbReference>
<dbReference type="SUPFAM" id="SSF52743">
    <property type="entry name" value="Subtilisin-like"/>
    <property type="match status" value="1"/>
</dbReference>
<evidence type="ECO:0000256" key="6">
    <source>
        <dbReference type="PROSITE-ProRule" id="PRU01240"/>
    </source>
</evidence>
<evidence type="ECO:0000313" key="11">
    <source>
        <dbReference type="Proteomes" id="UP000297762"/>
    </source>
</evidence>
<keyword evidence="11" id="KW-1185">Reference proteome</keyword>
<dbReference type="Gene3D" id="3.40.50.200">
    <property type="entry name" value="Peptidase S8/S53 domain"/>
    <property type="match status" value="2"/>
</dbReference>
<dbReference type="GO" id="GO:0006508">
    <property type="term" value="P:proteolysis"/>
    <property type="evidence" value="ECO:0007669"/>
    <property type="project" value="UniProtKB-KW"/>
</dbReference>
<evidence type="ECO:0000256" key="1">
    <source>
        <dbReference type="ARBA" id="ARBA00011073"/>
    </source>
</evidence>
<reference evidence="10" key="1">
    <citation type="journal article" date="2019" name="PLoS Negl. Trop. Dis.">
        <title>Revisiting the worldwide diversity of Leptospira species in the environment.</title>
        <authorList>
            <person name="Vincent A.T."/>
            <person name="Schiettekatte O."/>
            <person name="Bourhy P."/>
            <person name="Veyrier F.J."/>
            <person name="Picardeau M."/>
        </authorList>
    </citation>
    <scope>NUCLEOTIDE SEQUENCE [LARGE SCALE GENOMIC DNA]</scope>
    <source>
        <strain evidence="10">201702455</strain>
    </source>
</reference>
<dbReference type="PROSITE" id="PS51892">
    <property type="entry name" value="SUBTILASE"/>
    <property type="match status" value="1"/>
</dbReference>
<dbReference type="InterPro" id="IPR015500">
    <property type="entry name" value="Peptidase_S8_subtilisin-rel"/>
</dbReference>
<sequence>MKLYMKNRFFIYSLFFCFLGFALVSGLYSQSKGIHALDLFKSVWYANGTESNSSHWKGAYSSSQKIFYHPTEILVKFRNNSGNSVKSYVANSFSAKVEDFQVSNNGLSLVSIREGSSIEEAVQEFSEHPDVEFAQPNYIYTASIIPNDPLFSNQWGFRNIGQTISNSVYVTNNPPGSTGNDMGLAEACENFEKTCNQTTVAVLDSGINYNHQDLNYWSSSECFSEQGVSLGACSYGWDFVENDGNPMDFNGHGTHVAGIIGAKGNNGLGGTGVCWGAPVMAVRVLDGNGIGSTSSVVKGIQFAVRNGAKVLNLSLAGSNYDEALRSAIAEAGSKYDALIVVAAGNENANLKDSNSYPCEFSESNLLCIAALDQAYQLGSFSNYDTSRKSVDLAAPGTNIQNVWAGAESDAFASSEFSDWTYQNVSGTPFGYLSCLVSVEGEPASSYTSLLLPNNCNIPLAGKTAGAYLPSTLSRVYKSVPISSSADKVIAEMVLTVDSLRDYDSLNFFYGINSSAPFLEPNGKMISYISGEMNGKLLPLTLPLNDCVGQSRCTFGFEFSSGPYTGKSGVAVIGISLNTFDKDVLNVYKVLNGTSMAAPHVAGLAALIRSYNPEFNYKDTINALTTGGRAVPDLANKTKYGKAAEAVGSFKYLIPPEEIKIVLP</sequence>
<dbReference type="InterPro" id="IPR023828">
    <property type="entry name" value="Peptidase_S8_Ser-AS"/>
</dbReference>
<dbReference type="PROSITE" id="PS00137">
    <property type="entry name" value="SUBTILASE_HIS"/>
    <property type="match status" value="1"/>
</dbReference>
<evidence type="ECO:0000256" key="3">
    <source>
        <dbReference type="ARBA" id="ARBA00022801"/>
    </source>
</evidence>
<evidence type="ECO:0000256" key="5">
    <source>
        <dbReference type="PIRSR" id="PIRSR615500-1"/>
    </source>
</evidence>
<dbReference type="InterPro" id="IPR023827">
    <property type="entry name" value="Peptidase_S8_Asp-AS"/>
</dbReference>
<dbReference type="PROSITE" id="PS00138">
    <property type="entry name" value="SUBTILASE_SER"/>
    <property type="match status" value="1"/>
</dbReference>
<dbReference type="InterPro" id="IPR036852">
    <property type="entry name" value="Peptidase_S8/S53_dom_sf"/>
</dbReference>